<evidence type="ECO:0000313" key="2">
    <source>
        <dbReference type="EMBL" id="GCD93231.1"/>
    </source>
</evidence>
<comment type="caution">
    <text evidence="2">The sequence shown here is derived from an EMBL/GenBank/DDBJ whole genome shotgun (WGS) entry which is preliminary data.</text>
</comment>
<dbReference type="Pfam" id="PF04149">
    <property type="entry name" value="DUF397"/>
    <property type="match status" value="1"/>
</dbReference>
<reference evidence="2 3" key="1">
    <citation type="submission" date="2018-12" db="EMBL/GenBank/DDBJ databases">
        <title>Draft genome sequence of Embleya hyalina NBRC 13850T.</title>
        <authorList>
            <person name="Komaki H."/>
            <person name="Hosoyama A."/>
            <person name="Kimura A."/>
            <person name="Ichikawa N."/>
            <person name="Tamura T."/>
        </authorList>
    </citation>
    <scope>NUCLEOTIDE SEQUENCE [LARGE SCALE GENOMIC DNA]</scope>
    <source>
        <strain evidence="2 3">NBRC 13850</strain>
    </source>
</reference>
<organism evidence="2 3">
    <name type="scientific">Embleya hyalina</name>
    <dbReference type="NCBI Taxonomy" id="516124"/>
    <lineage>
        <taxon>Bacteria</taxon>
        <taxon>Bacillati</taxon>
        <taxon>Actinomycetota</taxon>
        <taxon>Actinomycetes</taxon>
        <taxon>Kitasatosporales</taxon>
        <taxon>Streptomycetaceae</taxon>
        <taxon>Embleya</taxon>
    </lineage>
</organism>
<protein>
    <submittedName>
        <fullName evidence="2">Transcriptional regulator</fullName>
    </submittedName>
</protein>
<gene>
    <name evidence="2" type="ORF">EHYA_00874</name>
</gene>
<feature type="domain" description="DUF397" evidence="1">
    <location>
        <begin position="22"/>
        <end position="74"/>
    </location>
</feature>
<accession>A0A401YF44</accession>
<dbReference type="RefSeq" id="WP_126635482.1">
    <property type="nucleotide sequence ID" value="NZ_BIFH01000013.1"/>
</dbReference>
<sequence length="83" mass="8408">MVVVDVRECGNGAPAGSLGVSKWVRSAASSATGQCVELGVTSEGAVAVRNSRDPHGPALVYTKTEIAMFVAGAKGGEFDALIE</sequence>
<evidence type="ECO:0000313" key="3">
    <source>
        <dbReference type="Proteomes" id="UP000286931"/>
    </source>
</evidence>
<dbReference type="OrthoDB" id="4299240at2"/>
<dbReference type="AlphaFoldDB" id="A0A401YF44"/>
<dbReference type="EMBL" id="BIFH01000013">
    <property type="protein sequence ID" value="GCD93231.1"/>
    <property type="molecule type" value="Genomic_DNA"/>
</dbReference>
<evidence type="ECO:0000259" key="1">
    <source>
        <dbReference type="Pfam" id="PF04149"/>
    </source>
</evidence>
<keyword evidence="3" id="KW-1185">Reference proteome</keyword>
<proteinExistence type="predicted"/>
<dbReference type="Proteomes" id="UP000286931">
    <property type="component" value="Unassembled WGS sequence"/>
</dbReference>
<dbReference type="InterPro" id="IPR007278">
    <property type="entry name" value="DUF397"/>
</dbReference>
<name>A0A401YF44_9ACTN</name>